<protein>
    <submittedName>
        <fullName evidence="1">Uncharacterized protein</fullName>
    </submittedName>
</protein>
<sequence>MIIINTWNQNYIIAHDPNYLIDADSLNKLFISLV</sequence>
<organism evidence="1">
    <name type="scientific">marine metagenome</name>
    <dbReference type="NCBI Taxonomy" id="408172"/>
    <lineage>
        <taxon>unclassified sequences</taxon>
        <taxon>metagenomes</taxon>
        <taxon>ecological metagenomes</taxon>
    </lineage>
</organism>
<dbReference type="AlphaFoldDB" id="A0A383D9B6"/>
<evidence type="ECO:0000313" key="1">
    <source>
        <dbReference type="EMBL" id="SVE40900.1"/>
    </source>
</evidence>
<proteinExistence type="predicted"/>
<gene>
    <name evidence="1" type="ORF">METZ01_LOCUS493754</name>
</gene>
<feature type="non-terminal residue" evidence="1">
    <location>
        <position position="1"/>
    </location>
</feature>
<reference evidence="1" key="1">
    <citation type="submission" date="2018-05" db="EMBL/GenBank/DDBJ databases">
        <authorList>
            <person name="Lanie J.A."/>
            <person name="Ng W.-L."/>
            <person name="Kazmierczak K.M."/>
            <person name="Andrzejewski T.M."/>
            <person name="Davidsen T.M."/>
            <person name="Wayne K.J."/>
            <person name="Tettelin H."/>
            <person name="Glass J.I."/>
            <person name="Rusch D."/>
            <person name="Podicherti R."/>
            <person name="Tsui H.-C.T."/>
            <person name="Winkler M.E."/>
        </authorList>
    </citation>
    <scope>NUCLEOTIDE SEQUENCE</scope>
</reference>
<accession>A0A383D9B6</accession>
<name>A0A383D9B6_9ZZZZ</name>
<dbReference type="EMBL" id="UINC01215281">
    <property type="protein sequence ID" value="SVE40900.1"/>
    <property type="molecule type" value="Genomic_DNA"/>
</dbReference>
<feature type="non-terminal residue" evidence="1">
    <location>
        <position position="34"/>
    </location>
</feature>